<dbReference type="InterPro" id="IPR022409">
    <property type="entry name" value="PKD/Chitinase_dom"/>
</dbReference>
<dbReference type="GO" id="GO:0004222">
    <property type="term" value="F:metalloendopeptidase activity"/>
    <property type="evidence" value="ECO:0007669"/>
    <property type="project" value="TreeGrafter"/>
</dbReference>
<dbReference type="eggNOG" id="COG3291">
    <property type="taxonomic scope" value="Bacteria"/>
</dbReference>
<keyword evidence="1" id="KW-1133">Transmembrane helix</keyword>
<keyword evidence="1" id="KW-0812">Transmembrane</keyword>
<sequence>MSMRRRSVFIVICSVILITGISPVLQADIITIDNKDAGFSTVGSWYTSTTVPGYYGSNYHWAYAGTGSRRATWTFTVPATGYYQVSAWWSSPYSTRASNAPYTINHANGATKVVVDQRSNGGQWNPLGTYQFQAGTATVVLSNDADNNPVADAVKLESVSIKADFVAGPLIGVAPLEVSFTDQSQGTITNWLWEFGDGTTSREQHPTHIYSTPGTYSVSLTITGDSQEDTLTKTRYITISELWTSKIIDNSESDFSVVGDWPASTLVSGYYGTNYQWSYAGTGTSKAIWTFYIPVEGDYQVSAWWSNPYSTRPSNAPYTITHAQGTTRVEADQRSNGGQWNPLGIYHFLAGTTTVVLSNDADNVPVADAVKLEVAVSTPTPTPIPTVTPTPIPTVTPTPVPTATPTVTPSWTVMIIDNEDSKFSTVGDWPFSTLISGYYGNNYQWSYGGDGTDKAIWTITIPEEGDYRVSAWWSSPYSTRASNVPYIITHAEGSARIEVDQQSNGGQWNDLGTYHFLAGETTVVVTNETDGNPVADAIKFQSTLSLEADFTATPLTGLAPLEVQFTDNSLGEIVSWLWEFGDGTTSTEQHPTHSYEEPGTYTVQLTVTDSNNQEETIFKSDYVIVSDSDIVAYEFIWPIEEQDFFIFQAFGNKRLEQSGYHAGTDFAVYRTDVNALNIANGWVQSFNGFGNAIMIKHLLPNGEYVYSWYNHLADSPADRFSIGEFLPKGTVLGIVGETGWAPSGLHIHLEIKRVYDFYGGYISDLSDHENAYEFILSRMTYNSNPPEQCPDGTLVDACSATKPLRCITGGYLVENSIVCGCETGVSQTDGSCSKTESGIIIDNDDPEFQYSGDWESTTNIMGFYGSDFLIASVSKGRSTASWTPNIPETGNYQVYGWWRDAFSSSSSSRATNAVITINHAGQQDQVVVDFTNYYKEWKYLGTFLFEAGESNSVVLSSTLKGEVVADAFRFVWDSSAKDTETTALFTSPLVTTRTLSADSSEFATLAVNEVSGVSELVGLEMSSVFELLQVDSDTEAANIVELGLMSDDSTRIAAVPELVIDAVDITVLGIPELNTLFLVGSGLIGIFLFRRIVLRRIIEKELSKKDNNFS</sequence>
<protein>
    <submittedName>
        <fullName evidence="3">Fibronectin type III domain protein</fullName>
    </submittedName>
</protein>
<dbReference type="InterPro" id="IPR016047">
    <property type="entry name" value="M23ase_b-sheet_dom"/>
</dbReference>
<evidence type="ECO:0000259" key="2">
    <source>
        <dbReference type="PROSITE" id="PS50093"/>
    </source>
</evidence>
<organism evidence="3 4">
    <name type="scientific">Vecturithrix granuli</name>
    <dbReference type="NCBI Taxonomy" id="1499967"/>
    <lineage>
        <taxon>Bacteria</taxon>
        <taxon>Candidatus Moduliflexota</taxon>
        <taxon>Candidatus Vecturitrichia</taxon>
        <taxon>Candidatus Vecturitrichales</taxon>
        <taxon>Candidatus Vecturitrichaceae</taxon>
        <taxon>Candidatus Vecturithrix</taxon>
    </lineage>
</organism>
<dbReference type="EMBL" id="DF820470">
    <property type="protein sequence ID" value="GAK59410.1"/>
    <property type="molecule type" value="Genomic_DNA"/>
</dbReference>
<dbReference type="Pfam" id="PF01551">
    <property type="entry name" value="Peptidase_M23"/>
    <property type="match status" value="1"/>
</dbReference>
<dbReference type="SUPFAM" id="SSF51261">
    <property type="entry name" value="Duplicated hybrid motif"/>
    <property type="match status" value="1"/>
</dbReference>
<feature type="domain" description="PKD" evidence="2">
    <location>
        <begin position="161"/>
        <end position="239"/>
    </location>
</feature>
<dbReference type="InterPro" id="IPR013783">
    <property type="entry name" value="Ig-like_fold"/>
</dbReference>
<evidence type="ECO:0000313" key="4">
    <source>
        <dbReference type="Proteomes" id="UP000030661"/>
    </source>
</evidence>
<dbReference type="InterPro" id="IPR035986">
    <property type="entry name" value="PKD_dom_sf"/>
</dbReference>
<dbReference type="SMART" id="SM00089">
    <property type="entry name" value="PKD"/>
    <property type="match status" value="2"/>
</dbReference>
<keyword evidence="1" id="KW-0472">Membrane</keyword>
<dbReference type="CDD" id="cd00146">
    <property type="entry name" value="PKD"/>
    <property type="match status" value="2"/>
</dbReference>
<dbReference type="HOGENOM" id="CLU_281840_0_0_0"/>
<evidence type="ECO:0000256" key="1">
    <source>
        <dbReference type="SAM" id="Phobius"/>
    </source>
</evidence>
<feature type="domain" description="PKD" evidence="2">
    <location>
        <begin position="546"/>
        <end position="630"/>
    </location>
</feature>
<dbReference type="InterPro" id="IPR033803">
    <property type="entry name" value="CBD-like_Golvesin-Xly"/>
</dbReference>
<reference evidence="3 4" key="1">
    <citation type="journal article" date="2015" name="PeerJ">
        <title>First genomic representation of candidate bacterial phylum KSB3 points to enhanced environmental sensing as a trigger of wastewater bulking.</title>
        <authorList>
            <person name="Sekiguchi Y."/>
            <person name="Ohashi A."/>
            <person name="Parks D.H."/>
            <person name="Yamauchi T."/>
            <person name="Tyson G.W."/>
            <person name="Hugenholtz P."/>
        </authorList>
    </citation>
    <scope>NUCLEOTIDE SEQUENCE [LARGE SCALE GENOMIC DNA]</scope>
</reference>
<name>A0A081C4A5_VECG1</name>
<dbReference type="SUPFAM" id="SSF49299">
    <property type="entry name" value="PKD domain"/>
    <property type="match status" value="2"/>
</dbReference>
<dbReference type="Pfam" id="PF18911">
    <property type="entry name" value="PKD_4"/>
    <property type="match status" value="2"/>
</dbReference>
<dbReference type="Gene3D" id="2.70.70.10">
    <property type="entry name" value="Glucose Permease (Domain IIA)"/>
    <property type="match status" value="1"/>
</dbReference>
<proteinExistence type="predicted"/>
<evidence type="ECO:0000313" key="3">
    <source>
        <dbReference type="EMBL" id="GAK59410.1"/>
    </source>
</evidence>
<dbReference type="Gene3D" id="2.60.120.260">
    <property type="entry name" value="Galactose-binding domain-like"/>
    <property type="match status" value="3"/>
</dbReference>
<dbReference type="CDD" id="cd14488">
    <property type="entry name" value="CBM6-CBM35-CBM36_like_2"/>
    <property type="match status" value="1"/>
</dbReference>
<dbReference type="PROSITE" id="PS50093">
    <property type="entry name" value="PKD"/>
    <property type="match status" value="2"/>
</dbReference>
<dbReference type="Gene3D" id="2.60.40.10">
    <property type="entry name" value="Immunoglobulins"/>
    <property type="match status" value="2"/>
</dbReference>
<dbReference type="PANTHER" id="PTHR21666:SF270">
    <property type="entry name" value="MUREIN HYDROLASE ACTIVATOR ENVC"/>
    <property type="match status" value="1"/>
</dbReference>
<dbReference type="STRING" id="1499967.U27_06394"/>
<dbReference type="InterPro" id="IPR000601">
    <property type="entry name" value="PKD_dom"/>
</dbReference>
<dbReference type="InterPro" id="IPR011055">
    <property type="entry name" value="Dup_hybrid_motif"/>
</dbReference>
<feature type="transmembrane region" description="Helical" evidence="1">
    <location>
        <begin position="1075"/>
        <end position="1094"/>
    </location>
</feature>
<keyword evidence="4" id="KW-1185">Reference proteome</keyword>
<dbReference type="eggNOG" id="COG3023">
    <property type="taxonomic scope" value="Bacteria"/>
</dbReference>
<dbReference type="Pfam" id="PF25275">
    <property type="entry name" value="Golvesin_C"/>
    <property type="match status" value="4"/>
</dbReference>
<dbReference type="InterPro" id="IPR050570">
    <property type="entry name" value="Cell_wall_metabolism_enzyme"/>
</dbReference>
<dbReference type="PANTHER" id="PTHR21666">
    <property type="entry name" value="PEPTIDASE-RELATED"/>
    <property type="match status" value="1"/>
</dbReference>
<dbReference type="FunFam" id="2.60.40.10:FF:000270">
    <property type="entry name" value="Cell surface protein"/>
    <property type="match status" value="2"/>
</dbReference>
<dbReference type="AlphaFoldDB" id="A0A081C4A5"/>
<accession>A0A081C4A5</accession>
<dbReference type="eggNOG" id="COG1649">
    <property type="taxonomic scope" value="Bacteria"/>
</dbReference>
<dbReference type="CDD" id="cd12797">
    <property type="entry name" value="M23_peptidase"/>
    <property type="match status" value="1"/>
</dbReference>
<dbReference type="Proteomes" id="UP000030661">
    <property type="component" value="Unassembled WGS sequence"/>
</dbReference>
<gene>
    <name evidence="3" type="ORF">U27_06394</name>
</gene>